<dbReference type="PROSITE" id="PS51347">
    <property type="entry name" value="PHOSPHOTRIESTERASE_2"/>
    <property type="match status" value="1"/>
</dbReference>
<dbReference type="Proteomes" id="UP001284601">
    <property type="component" value="Unassembled WGS sequence"/>
</dbReference>
<dbReference type="EMBL" id="JAWSTH010000047">
    <property type="protein sequence ID" value="MDW5596121.1"/>
    <property type="molecule type" value="Genomic_DNA"/>
</dbReference>
<keyword evidence="2" id="KW-0378">Hydrolase</keyword>
<dbReference type="PANTHER" id="PTHR10819">
    <property type="entry name" value="PHOSPHOTRIESTERASE-RELATED"/>
    <property type="match status" value="1"/>
</dbReference>
<dbReference type="InterPro" id="IPR032466">
    <property type="entry name" value="Metal_Hydrolase"/>
</dbReference>
<proteinExistence type="inferred from homology"/>
<keyword evidence="5" id="KW-1185">Reference proteome</keyword>
<dbReference type="Gene3D" id="3.20.20.140">
    <property type="entry name" value="Metal-dependent hydrolases"/>
    <property type="match status" value="1"/>
</dbReference>
<sequence>MIETVLGPIEPAALGPTSMHEHLLFDARALRSPAREPLPAQRRVTIETLGFLRYNQLALDDNLHLDEPALAAAELDDARAAGLSAVVDLTVWGFGGPAAALPQVAREAGVHVIAGVGAYLGRTQPDWLRTLDADQLAALFVRALTERLPGCEHRAGIVGLVGAGIPPAPEEERAVRAAGAAAAQTGSAVVARVDPRGRAAPRLLELLAHEGLPADRVVLSNVDGYATDHAYVAELAATGATLKWCFGYEAPPRVGLTAATDAQRIDAIAALLERGHGRQVLACGAWTKTALRRRGGPGLDHVLRRVVPALRERGVSDDQLDRMLTGEPRRLLDRPGGAR</sequence>
<evidence type="ECO:0000256" key="2">
    <source>
        <dbReference type="ARBA" id="ARBA00022801"/>
    </source>
</evidence>
<dbReference type="RefSeq" id="WP_318598499.1">
    <property type="nucleotide sequence ID" value="NZ_JAWSTH010000047.1"/>
</dbReference>
<evidence type="ECO:0000256" key="3">
    <source>
        <dbReference type="PROSITE-ProRule" id="PRU00679"/>
    </source>
</evidence>
<organism evidence="4 5">
    <name type="scientific">Conexibacter stalactiti</name>
    <dbReference type="NCBI Taxonomy" id="1940611"/>
    <lineage>
        <taxon>Bacteria</taxon>
        <taxon>Bacillati</taxon>
        <taxon>Actinomycetota</taxon>
        <taxon>Thermoleophilia</taxon>
        <taxon>Solirubrobacterales</taxon>
        <taxon>Conexibacteraceae</taxon>
        <taxon>Conexibacter</taxon>
    </lineage>
</organism>
<name>A0ABU4HS37_9ACTN</name>
<comment type="similarity">
    <text evidence="3">Belongs to the metallo-dependent hydrolases superfamily. Phosphotriesterase family.</text>
</comment>
<accession>A0ABU4HS37</accession>
<comment type="caution">
    <text evidence="3">Lacks conserved residue(s) required for the propagation of feature annotation.</text>
</comment>
<gene>
    <name evidence="4" type="ORF">R7226_17370</name>
</gene>
<evidence type="ECO:0000256" key="1">
    <source>
        <dbReference type="ARBA" id="ARBA00022723"/>
    </source>
</evidence>
<protein>
    <submittedName>
        <fullName evidence="4">Phosphotriesterase</fullName>
    </submittedName>
</protein>
<evidence type="ECO:0000313" key="5">
    <source>
        <dbReference type="Proteomes" id="UP001284601"/>
    </source>
</evidence>
<comment type="caution">
    <text evidence="4">The sequence shown here is derived from an EMBL/GenBank/DDBJ whole genome shotgun (WGS) entry which is preliminary data.</text>
</comment>
<dbReference type="Pfam" id="PF02126">
    <property type="entry name" value="PTE"/>
    <property type="match status" value="1"/>
</dbReference>
<reference evidence="5" key="1">
    <citation type="submission" date="2023-07" db="EMBL/GenBank/DDBJ databases">
        <title>Conexibacter stalactiti sp. nov., isolated from stalactites in a lava cave and emended description of the genus Conexibacter.</title>
        <authorList>
            <person name="Lee S.D."/>
        </authorList>
    </citation>
    <scope>NUCLEOTIDE SEQUENCE [LARGE SCALE GENOMIC DNA]</scope>
    <source>
        <strain evidence="5">KCTC 39840</strain>
    </source>
</reference>
<dbReference type="InterPro" id="IPR001559">
    <property type="entry name" value="Phosphotriesterase"/>
</dbReference>
<evidence type="ECO:0000313" key="4">
    <source>
        <dbReference type="EMBL" id="MDW5596121.1"/>
    </source>
</evidence>
<keyword evidence="1" id="KW-0479">Metal-binding</keyword>
<dbReference type="SUPFAM" id="SSF51556">
    <property type="entry name" value="Metallo-dependent hydrolases"/>
    <property type="match status" value="1"/>
</dbReference>
<dbReference type="PANTHER" id="PTHR10819:SF3">
    <property type="entry name" value="PHOSPHOTRIESTERASE-RELATED PROTEIN"/>
    <property type="match status" value="1"/>
</dbReference>